<keyword evidence="1" id="KW-1133">Transmembrane helix</keyword>
<protein>
    <submittedName>
        <fullName evidence="2">Uncharacterized protein</fullName>
    </submittedName>
</protein>
<keyword evidence="1" id="KW-0472">Membrane</keyword>
<keyword evidence="1" id="KW-0812">Transmembrane</keyword>
<comment type="caution">
    <text evidence="2">The sequence shown here is derived from an EMBL/GenBank/DDBJ whole genome shotgun (WGS) entry which is preliminary data.</text>
</comment>
<evidence type="ECO:0000256" key="1">
    <source>
        <dbReference type="SAM" id="Phobius"/>
    </source>
</evidence>
<keyword evidence="3" id="KW-1185">Reference proteome</keyword>
<reference evidence="2" key="2">
    <citation type="journal article" date="2021" name="Mar. Drugs">
        <title>Genome Reduction and Secondary Metabolism of the Marine Sponge-Associated Cyanobacterium Leptothoe.</title>
        <authorList>
            <person name="Konstantinou D."/>
            <person name="Popin R.V."/>
            <person name="Fewer D.P."/>
            <person name="Sivonen K."/>
            <person name="Gkelis S."/>
        </authorList>
    </citation>
    <scope>NUCLEOTIDE SEQUENCE</scope>
    <source>
        <strain evidence="2">TAU-MAC 1115</strain>
    </source>
</reference>
<evidence type="ECO:0000313" key="3">
    <source>
        <dbReference type="Proteomes" id="UP000717364"/>
    </source>
</evidence>
<gene>
    <name evidence="2" type="ORF">IXB50_16290</name>
</gene>
<reference evidence="2" key="1">
    <citation type="submission" date="2020-11" db="EMBL/GenBank/DDBJ databases">
        <authorList>
            <person name="Konstantinou D."/>
            <person name="Gkelis S."/>
            <person name="Popin R."/>
            <person name="Fewer D."/>
            <person name="Sivonen K."/>
        </authorList>
    </citation>
    <scope>NUCLEOTIDE SEQUENCE</scope>
    <source>
        <strain evidence="2">TAU-MAC 1115</strain>
    </source>
</reference>
<organism evidence="2 3">
    <name type="scientific">Leptothoe spongobia TAU-MAC 1115</name>
    <dbReference type="NCBI Taxonomy" id="1967444"/>
    <lineage>
        <taxon>Bacteria</taxon>
        <taxon>Bacillati</taxon>
        <taxon>Cyanobacteriota</taxon>
        <taxon>Cyanophyceae</taxon>
        <taxon>Nodosilineales</taxon>
        <taxon>Cymatolegaceae</taxon>
        <taxon>Leptothoe</taxon>
        <taxon>Leptothoe spongobia</taxon>
    </lineage>
</organism>
<proteinExistence type="predicted"/>
<name>A0A947GK17_9CYAN</name>
<dbReference type="RefSeq" id="WP_215610056.1">
    <property type="nucleotide sequence ID" value="NZ_JADOES010000037.1"/>
</dbReference>
<feature type="transmembrane region" description="Helical" evidence="1">
    <location>
        <begin position="141"/>
        <end position="158"/>
    </location>
</feature>
<sequence>MAVLSLKTELDVAELLLANGWLPEEINSILVFPLPNAIFGHLSAGNHQSMDSNVRKATVATPTTIFRARQLLESAGWLDGELNSLLKPYLYGNDAWAHQTIHPPDPRQNNIRLPKPLRWVDPARQTISLKHYRRTMAIKRIGSLTLVITLVAIAIALLA</sequence>
<evidence type="ECO:0000313" key="2">
    <source>
        <dbReference type="EMBL" id="MBT9316989.1"/>
    </source>
</evidence>
<dbReference type="EMBL" id="JADOES010000037">
    <property type="protein sequence ID" value="MBT9316989.1"/>
    <property type="molecule type" value="Genomic_DNA"/>
</dbReference>
<accession>A0A947GK17</accession>
<dbReference type="Proteomes" id="UP000717364">
    <property type="component" value="Unassembled WGS sequence"/>
</dbReference>
<dbReference type="AlphaFoldDB" id="A0A947GK17"/>